<proteinExistence type="inferred from homology"/>
<comment type="pathway">
    <text evidence="1">Carbohydrate metabolism; D-xylose degradation.</text>
</comment>
<dbReference type="InterPro" id="IPR018170">
    <property type="entry name" value="Aldo/ket_reductase_CS"/>
</dbReference>
<dbReference type="GeneID" id="93571959"/>
<dbReference type="STRING" id="767769.A0A1L9U7Z0"/>
<evidence type="ECO:0000256" key="3">
    <source>
        <dbReference type="ARBA" id="ARBA00012845"/>
    </source>
</evidence>
<dbReference type="Pfam" id="PF00248">
    <property type="entry name" value="Aldo_ket_red"/>
    <property type="match status" value="1"/>
</dbReference>
<dbReference type="SUPFAM" id="SSF51430">
    <property type="entry name" value="NAD(P)-linked oxidoreductase"/>
    <property type="match status" value="1"/>
</dbReference>
<evidence type="ECO:0000256" key="1">
    <source>
        <dbReference type="ARBA" id="ARBA00004722"/>
    </source>
</evidence>
<evidence type="ECO:0000313" key="14">
    <source>
        <dbReference type="EMBL" id="OJJ67796.1"/>
    </source>
</evidence>
<dbReference type="GO" id="GO:0042732">
    <property type="term" value="P:D-xylose metabolic process"/>
    <property type="evidence" value="ECO:0007669"/>
    <property type="project" value="UniProtKB-KW"/>
</dbReference>
<feature type="active site" description="Proton donor" evidence="10">
    <location>
        <position position="48"/>
    </location>
</feature>
<dbReference type="Proteomes" id="UP000184499">
    <property type="component" value="Unassembled WGS sequence"/>
</dbReference>
<evidence type="ECO:0000256" key="12">
    <source>
        <dbReference type="PIRSR" id="PIRSR000097-3"/>
    </source>
</evidence>
<comment type="similarity">
    <text evidence="2">Belongs to the aldo/keto reductase family.</text>
</comment>
<organism evidence="14 15">
    <name type="scientific">Aspergillus brasiliensis (strain CBS 101740 / IMI 381727 / IBT 21946)</name>
    <dbReference type="NCBI Taxonomy" id="767769"/>
    <lineage>
        <taxon>Eukaryota</taxon>
        <taxon>Fungi</taxon>
        <taxon>Dikarya</taxon>
        <taxon>Ascomycota</taxon>
        <taxon>Pezizomycotina</taxon>
        <taxon>Eurotiomycetes</taxon>
        <taxon>Eurotiomycetidae</taxon>
        <taxon>Eurotiales</taxon>
        <taxon>Aspergillaceae</taxon>
        <taxon>Aspergillus</taxon>
        <taxon>Aspergillus subgen. Circumdati</taxon>
    </lineage>
</organism>
<reference evidence="15" key="1">
    <citation type="journal article" date="2017" name="Genome Biol.">
        <title>Comparative genomics reveals high biological diversity and specific adaptations in the industrially and medically important fungal genus Aspergillus.</title>
        <authorList>
            <person name="de Vries R.P."/>
            <person name="Riley R."/>
            <person name="Wiebenga A."/>
            <person name="Aguilar-Osorio G."/>
            <person name="Amillis S."/>
            <person name="Uchima C.A."/>
            <person name="Anderluh G."/>
            <person name="Asadollahi M."/>
            <person name="Askin M."/>
            <person name="Barry K."/>
            <person name="Battaglia E."/>
            <person name="Bayram O."/>
            <person name="Benocci T."/>
            <person name="Braus-Stromeyer S.A."/>
            <person name="Caldana C."/>
            <person name="Canovas D."/>
            <person name="Cerqueira G.C."/>
            <person name="Chen F."/>
            <person name="Chen W."/>
            <person name="Choi C."/>
            <person name="Clum A."/>
            <person name="Dos Santos R.A."/>
            <person name="Damasio A.R."/>
            <person name="Diallinas G."/>
            <person name="Emri T."/>
            <person name="Fekete E."/>
            <person name="Flipphi M."/>
            <person name="Freyberg S."/>
            <person name="Gallo A."/>
            <person name="Gournas C."/>
            <person name="Habgood R."/>
            <person name="Hainaut M."/>
            <person name="Harispe M.L."/>
            <person name="Henrissat B."/>
            <person name="Hilden K.S."/>
            <person name="Hope R."/>
            <person name="Hossain A."/>
            <person name="Karabika E."/>
            <person name="Karaffa L."/>
            <person name="Karanyi Z."/>
            <person name="Krasevec N."/>
            <person name="Kuo A."/>
            <person name="Kusch H."/>
            <person name="LaButti K."/>
            <person name="Lagendijk E.L."/>
            <person name="Lapidus A."/>
            <person name="Levasseur A."/>
            <person name="Lindquist E."/>
            <person name="Lipzen A."/>
            <person name="Logrieco A.F."/>
            <person name="MacCabe A."/>
            <person name="Maekelae M.R."/>
            <person name="Malavazi I."/>
            <person name="Melin P."/>
            <person name="Meyer V."/>
            <person name="Mielnichuk N."/>
            <person name="Miskei M."/>
            <person name="Molnar A.P."/>
            <person name="Mule G."/>
            <person name="Ngan C.Y."/>
            <person name="Orejas M."/>
            <person name="Orosz E."/>
            <person name="Ouedraogo J.P."/>
            <person name="Overkamp K.M."/>
            <person name="Park H.-S."/>
            <person name="Perrone G."/>
            <person name="Piumi F."/>
            <person name="Punt P.J."/>
            <person name="Ram A.F."/>
            <person name="Ramon A."/>
            <person name="Rauscher S."/>
            <person name="Record E."/>
            <person name="Riano-Pachon D.M."/>
            <person name="Robert V."/>
            <person name="Roehrig J."/>
            <person name="Ruller R."/>
            <person name="Salamov A."/>
            <person name="Salih N.S."/>
            <person name="Samson R.A."/>
            <person name="Sandor E."/>
            <person name="Sanguinetti M."/>
            <person name="Schuetze T."/>
            <person name="Sepcic K."/>
            <person name="Shelest E."/>
            <person name="Sherlock G."/>
            <person name="Sophianopoulou V."/>
            <person name="Squina F.M."/>
            <person name="Sun H."/>
            <person name="Susca A."/>
            <person name="Todd R.B."/>
            <person name="Tsang A."/>
            <person name="Unkles S.E."/>
            <person name="van de Wiele N."/>
            <person name="van Rossen-Uffink D."/>
            <person name="Oliveira J.V."/>
            <person name="Vesth T.C."/>
            <person name="Visser J."/>
            <person name="Yu J.-H."/>
            <person name="Zhou M."/>
            <person name="Andersen M.R."/>
            <person name="Archer D.B."/>
            <person name="Baker S.E."/>
            <person name="Benoit I."/>
            <person name="Brakhage A.A."/>
            <person name="Braus G.H."/>
            <person name="Fischer R."/>
            <person name="Frisvad J.C."/>
            <person name="Goldman G.H."/>
            <person name="Houbraken J."/>
            <person name="Oakley B."/>
            <person name="Pocsi I."/>
            <person name="Scazzocchio C."/>
            <person name="Seiboth B."/>
            <person name="vanKuyk P.A."/>
            <person name="Wortman J."/>
            <person name="Dyer P.S."/>
            <person name="Grigoriev I.V."/>
        </authorList>
    </citation>
    <scope>NUCLEOTIDE SEQUENCE [LARGE SCALE GENOMIC DNA]</scope>
    <source>
        <strain evidence="15">CBS 101740 / IMI 381727 / IBT 21946</strain>
    </source>
</reference>
<keyword evidence="4" id="KW-0859">Xylose metabolism</keyword>
<evidence type="ECO:0000256" key="9">
    <source>
        <dbReference type="ARBA" id="ARBA00049485"/>
    </source>
</evidence>
<dbReference type="EMBL" id="KV878692">
    <property type="protein sequence ID" value="OJJ67796.1"/>
    <property type="molecule type" value="Genomic_DNA"/>
</dbReference>
<sequence>MHTFRLASGTQMPSIGFGLWKVPRDACAEVVYNAIKAGYRLFDGACDYGNEREAGEGISRAIQDDLVKREDLFIVSKLWNTFHEPRHVEGIVRKQLEDWNVGYFDLYFMHFPIALEYVAPETRYPPGWFYDGTKELRPGSATIQETWQAMEKLVDQGLVRELGIANFSGSLVMDLLRYARTRPAVLQIEHHPYLLQAHLVQYAQAEQITITAFSSLGSQSYLPLNNSKAETVDSLLQHPTIVAIAEKHKQAPSQVLLRWATQRGIAVIPKSSHPDRMVLNLHANEFDLDEEDLERINALDKGIRFNDPMDFVATFPIFA</sequence>
<evidence type="ECO:0000259" key="13">
    <source>
        <dbReference type="Pfam" id="PF00248"/>
    </source>
</evidence>
<dbReference type="AlphaFoldDB" id="A0A1L9U7Z0"/>
<dbReference type="VEuPathDB" id="FungiDB:ASPBRDRAFT_160357"/>
<keyword evidence="5" id="KW-0560">Oxidoreductase</keyword>
<evidence type="ECO:0000256" key="10">
    <source>
        <dbReference type="PIRSR" id="PIRSR000097-1"/>
    </source>
</evidence>
<evidence type="ECO:0000256" key="2">
    <source>
        <dbReference type="ARBA" id="ARBA00007905"/>
    </source>
</evidence>
<keyword evidence="4" id="KW-0119">Carbohydrate metabolism</keyword>
<dbReference type="InterPro" id="IPR023210">
    <property type="entry name" value="NADP_OxRdtase_dom"/>
</dbReference>
<protein>
    <recommendedName>
        <fullName evidence="3">D-xylose reductase [NAD(P)H]</fullName>
        <ecNumber evidence="3">1.1.1.307</ecNumber>
    </recommendedName>
</protein>
<dbReference type="InterPro" id="IPR036812">
    <property type="entry name" value="NAD(P)_OxRdtase_dom_sf"/>
</dbReference>
<evidence type="ECO:0000256" key="8">
    <source>
        <dbReference type="ARBA" id="ARBA00047534"/>
    </source>
</evidence>
<name>A0A1L9U7Z0_ASPBC</name>
<feature type="binding site" evidence="11">
    <location>
        <position position="110"/>
    </location>
    <ligand>
        <name>substrate</name>
    </ligand>
</feature>
<dbReference type="PANTHER" id="PTHR11732">
    <property type="entry name" value="ALDO/KETO REDUCTASE"/>
    <property type="match status" value="1"/>
</dbReference>
<feature type="site" description="Lowers pKa of active site Tyr" evidence="12">
    <location>
        <position position="77"/>
    </location>
</feature>
<evidence type="ECO:0000256" key="11">
    <source>
        <dbReference type="PIRSR" id="PIRSR000097-2"/>
    </source>
</evidence>
<accession>A0A1L9U7Z0</accession>
<dbReference type="GO" id="GO:0016491">
    <property type="term" value="F:oxidoreductase activity"/>
    <property type="evidence" value="ECO:0007669"/>
    <property type="project" value="UniProtKB-KW"/>
</dbReference>
<dbReference type="InterPro" id="IPR020471">
    <property type="entry name" value="AKR"/>
</dbReference>
<dbReference type="OrthoDB" id="416253at2759"/>
<comment type="catalytic activity">
    <reaction evidence="9">
        <text>xylitol + NAD(+) = D-xylose + NADH + H(+)</text>
        <dbReference type="Rhea" id="RHEA:27441"/>
        <dbReference type="ChEBI" id="CHEBI:15378"/>
        <dbReference type="ChEBI" id="CHEBI:17151"/>
        <dbReference type="ChEBI" id="CHEBI:53455"/>
        <dbReference type="ChEBI" id="CHEBI:57540"/>
        <dbReference type="ChEBI" id="CHEBI:57945"/>
        <dbReference type="EC" id="1.1.1.307"/>
    </reaction>
</comment>
<dbReference type="EC" id="1.1.1.307" evidence="3"/>
<dbReference type="OMA" id="DMYLVHT"/>
<evidence type="ECO:0000256" key="6">
    <source>
        <dbReference type="ARBA" id="ARBA00023027"/>
    </source>
</evidence>
<comment type="catalytic activity">
    <reaction evidence="8">
        <text>xylitol + NADP(+) = D-xylose + NADPH + H(+)</text>
        <dbReference type="Rhea" id="RHEA:27445"/>
        <dbReference type="ChEBI" id="CHEBI:15378"/>
        <dbReference type="ChEBI" id="CHEBI:17151"/>
        <dbReference type="ChEBI" id="CHEBI:53455"/>
        <dbReference type="ChEBI" id="CHEBI:57783"/>
        <dbReference type="ChEBI" id="CHEBI:58349"/>
        <dbReference type="EC" id="1.1.1.307"/>
    </reaction>
</comment>
<feature type="domain" description="NADP-dependent oxidoreductase" evidence="13">
    <location>
        <begin position="15"/>
        <end position="300"/>
    </location>
</feature>
<evidence type="ECO:0000256" key="4">
    <source>
        <dbReference type="ARBA" id="ARBA00022629"/>
    </source>
</evidence>
<evidence type="ECO:0000313" key="15">
    <source>
        <dbReference type="Proteomes" id="UP000184499"/>
    </source>
</evidence>
<gene>
    <name evidence="14" type="ORF">ASPBRDRAFT_160357</name>
</gene>
<dbReference type="PROSITE" id="PS00798">
    <property type="entry name" value="ALDOKETO_REDUCTASE_1"/>
    <property type="match status" value="1"/>
</dbReference>
<evidence type="ECO:0000256" key="5">
    <source>
        <dbReference type="ARBA" id="ARBA00023002"/>
    </source>
</evidence>
<dbReference type="RefSeq" id="XP_067475045.1">
    <property type="nucleotide sequence ID" value="XM_067619471.1"/>
</dbReference>
<dbReference type="PIRSF" id="PIRSF000097">
    <property type="entry name" value="AKR"/>
    <property type="match status" value="1"/>
</dbReference>
<dbReference type="Gene3D" id="3.20.20.100">
    <property type="entry name" value="NADP-dependent oxidoreductase domain"/>
    <property type="match status" value="1"/>
</dbReference>
<comment type="function">
    <text evidence="7">Catalyzes the initial reaction in the xylose utilization pathway by reducing D-xylose into xylitol. Xylose is a major component of hemicelluloses such as xylan. Most fungi utilize D-xylose via three enzymatic reactions, xylose reductase (XR), xylitol dehydrogenase (XDH), and xylulokinase, to form xylulose 5-phosphate, which enters pentose phosphate pathway.</text>
</comment>
<keyword evidence="15" id="KW-1185">Reference proteome</keyword>
<evidence type="ECO:0000256" key="7">
    <source>
        <dbReference type="ARBA" id="ARBA00025065"/>
    </source>
</evidence>
<dbReference type="FunFam" id="3.20.20.100:FF:000007">
    <property type="entry name" value="NAD(P)H-dependent D-xylose reductase xyl1"/>
    <property type="match status" value="1"/>
</dbReference>
<dbReference type="PRINTS" id="PR00069">
    <property type="entry name" value="ALDKETRDTASE"/>
</dbReference>
<keyword evidence="6" id="KW-0520">NAD</keyword>